<feature type="binding site" evidence="5">
    <location>
        <begin position="69"/>
        <end position="70"/>
    </location>
    <ligand>
        <name>FAD</name>
        <dbReference type="ChEBI" id="CHEBI:57692"/>
    </ligand>
</feature>
<dbReference type="AlphaFoldDB" id="A0A5N5CZ32"/>
<dbReference type="EMBL" id="VCHE01000128">
    <property type="protein sequence ID" value="KAB2570638.1"/>
    <property type="molecule type" value="Genomic_DNA"/>
</dbReference>
<comment type="catalytic activity">
    <reaction evidence="4">
        <text>a secondary aliphatic amine + O2 + H2O = a primary amine + an aldehyde + H2O2</text>
        <dbReference type="Rhea" id="RHEA:26414"/>
        <dbReference type="ChEBI" id="CHEBI:15377"/>
        <dbReference type="ChEBI" id="CHEBI:15379"/>
        <dbReference type="ChEBI" id="CHEBI:16240"/>
        <dbReference type="ChEBI" id="CHEBI:17478"/>
        <dbReference type="ChEBI" id="CHEBI:58855"/>
        <dbReference type="ChEBI" id="CHEBI:65296"/>
        <dbReference type="EC" id="1.4.3.4"/>
    </reaction>
</comment>
<gene>
    <name evidence="8" type="primary">maoN_3</name>
    <name evidence="8" type="ORF">DBV05_g10695</name>
</gene>
<reference evidence="8 9" key="1">
    <citation type="journal article" date="2019" name="Sci. Rep.">
        <title>A multi-omics analysis of the grapevine pathogen Lasiodiplodia theobromae reveals that temperature affects the expression of virulence- and pathogenicity-related genes.</title>
        <authorList>
            <person name="Felix C."/>
            <person name="Meneses R."/>
            <person name="Goncalves M.F.M."/>
            <person name="Tilleman L."/>
            <person name="Duarte A.S."/>
            <person name="Jorrin-Novo J.V."/>
            <person name="Van de Peer Y."/>
            <person name="Deforce D."/>
            <person name="Van Nieuwerburgh F."/>
            <person name="Esteves A.C."/>
            <person name="Alves A."/>
        </authorList>
    </citation>
    <scope>NUCLEOTIDE SEQUENCE [LARGE SCALE GENOMIC DNA]</scope>
    <source>
        <strain evidence="8 9">LA-SOL3</strain>
    </source>
</reference>
<dbReference type="InterPro" id="IPR001613">
    <property type="entry name" value="Flavin_amine_oxidase"/>
</dbReference>
<dbReference type="PRINTS" id="PR00757">
    <property type="entry name" value="AMINEOXDASEF"/>
</dbReference>
<dbReference type="EC" id="1.4.3.-" evidence="6"/>
<proteinExistence type="inferred from homology"/>
<dbReference type="PANTHER" id="PTHR43563">
    <property type="entry name" value="AMINE OXIDASE"/>
    <property type="match status" value="1"/>
</dbReference>
<dbReference type="InterPro" id="IPR002937">
    <property type="entry name" value="Amino_oxidase"/>
</dbReference>
<evidence type="ECO:0000256" key="6">
    <source>
        <dbReference type="RuleBase" id="RU362067"/>
    </source>
</evidence>
<evidence type="ECO:0000313" key="8">
    <source>
        <dbReference type="EMBL" id="KAB2570638.1"/>
    </source>
</evidence>
<keyword evidence="6" id="KW-0285">Flavoprotein</keyword>
<organism evidence="8 9">
    <name type="scientific">Lasiodiplodia theobromae</name>
    <dbReference type="NCBI Taxonomy" id="45133"/>
    <lineage>
        <taxon>Eukaryota</taxon>
        <taxon>Fungi</taxon>
        <taxon>Dikarya</taxon>
        <taxon>Ascomycota</taxon>
        <taxon>Pezizomycotina</taxon>
        <taxon>Dothideomycetes</taxon>
        <taxon>Dothideomycetes incertae sedis</taxon>
        <taxon>Botryosphaeriales</taxon>
        <taxon>Botryosphaeriaceae</taxon>
        <taxon>Lasiodiplodia</taxon>
    </lineage>
</organism>
<feature type="domain" description="Amine oxidase" evidence="7">
    <location>
        <begin position="50"/>
        <end position="471"/>
    </location>
</feature>
<evidence type="ECO:0000313" key="9">
    <source>
        <dbReference type="Proteomes" id="UP000325902"/>
    </source>
</evidence>
<accession>A0A5N5CZ32</accession>
<dbReference type="InterPro" id="IPR036188">
    <property type="entry name" value="FAD/NAD-bd_sf"/>
</dbReference>
<protein>
    <recommendedName>
        <fullName evidence="6">Amine oxidase</fullName>
        <ecNumber evidence="6">1.4.3.-</ecNumber>
    </recommendedName>
</protein>
<dbReference type="PANTHER" id="PTHR43563:SF1">
    <property type="entry name" value="AMINE OXIDASE [FLAVIN-CONTAINING] B"/>
    <property type="match status" value="1"/>
</dbReference>
<evidence type="ECO:0000256" key="5">
    <source>
        <dbReference type="PIRSR" id="PIRSR601613-1"/>
    </source>
</evidence>
<sequence length="485" mass="53089">MATREGFLYTPNDDKLKQGLKCSAVITPQRNIPAHVLDTFDVVVLGAGYAGLTACRDLTLSGYKVLLLEARDRIGGRTYTAEVDGHLYEMGGTWIHWHQPHVWREMSRYGFTDDLDRMITHAFTTFCNIDDAHPHLGATVLPQPHSPHSSPSAAQYERLSAAQRLDMIRPLLSATEIALLIPLLGAISGAPMEQTGFFDVLRWWALAGYSTAGVYAATETWKLSKSGGGQSGFARAFFDEAAGTGNLAYAFNTKIESIVQQDDGTVALLAASAVGEQQKRFVGRRLVCTVPLNVLRDVRFEPALPQAKAAACARGHVHRGAKWHVEARDSGRFRDWAAAVSSSTSLEKEGSRLLTARGDGLTPSGNTHLVWFAKGDDGVQLPPQDEGRGIAEAVKEVHEMEVEKVVWHDWANDPLSRGTWCMFPPDYSFKYLDALRERSGNVLFASGDWAVGWRGFIDGAIEEGTRAAKTIADELGPARRIAPSL</sequence>
<dbReference type="Gene3D" id="3.50.50.60">
    <property type="entry name" value="FAD/NAD(P)-binding domain"/>
    <property type="match status" value="3"/>
</dbReference>
<dbReference type="Proteomes" id="UP000325902">
    <property type="component" value="Unassembled WGS sequence"/>
</dbReference>
<keyword evidence="6" id="KW-0274">FAD</keyword>
<dbReference type="SUPFAM" id="SSF51905">
    <property type="entry name" value="FAD/NAD(P)-binding domain"/>
    <property type="match status" value="1"/>
</dbReference>
<dbReference type="OrthoDB" id="7777654at2759"/>
<evidence type="ECO:0000256" key="1">
    <source>
        <dbReference type="ARBA" id="ARBA00001974"/>
    </source>
</evidence>
<dbReference type="InterPro" id="IPR050703">
    <property type="entry name" value="Flavin_MAO"/>
</dbReference>
<evidence type="ECO:0000256" key="2">
    <source>
        <dbReference type="ARBA" id="ARBA00005995"/>
    </source>
</evidence>
<keyword evidence="3 6" id="KW-0560">Oxidoreductase</keyword>
<evidence type="ECO:0000256" key="3">
    <source>
        <dbReference type="ARBA" id="ARBA00023002"/>
    </source>
</evidence>
<feature type="binding site" evidence="5">
    <location>
        <position position="372"/>
    </location>
    <ligand>
        <name>substrate</name>
    </ligand>
</feature>
<name>A0A5N5CZ32_9PEZI</name>
<evidence type="ECO:0000256" key="4">
    <source>
        <dbReference type="ARBA" id="ARBA00048448"/>
    </source>
</evidence>
<dbReference type="GO" id="GO:0097621">
    <property type="term" value="F:monoamine oxidase activity"/>
    <property type="evidence" value="ECO:0007669"/>
    <property type="project" value="UniProtKB-EC"/>
</dbReference>
<dbReference type="Pfam" id="PF01593">
    <property type="entry name" value="Amino_oxidase"/>
    <property type="match status" value="1"/>
</dbReference>
<keyword evidence="9" id="KW-1185">Reference proteome</keyword>
<evidence type="ECO:0000259" key="7">
    <source>
        <dbReference type="Pfam" id="PF01593"/>
    </source>
</evidence>
<comment type="caution">
    <text evidence="8">The sequence shown here is derived from an EMBL/GenBank/DDBJ whole genome shotgun (WGS) entry which is preliminary data.</text>
</comment>
<comment type="cofactor">
    <cofactor evidence="1 6">
        <name>FAD</name>
        <dbReference type="ChEBI" id="CHEBI:57692"/>
    </cofactor>
</comment>
<comment type="similarity">
    <text evidence="2 6">Belongs to the flavin monoamine oxidase family.</text>
</comment>